<comment type="caution">
    <text evidence="5">The sequence shown here is derived from an EMBL/GenBank/DDBJ whole genome shotgun (WGS) entry which is preliminary data.</text>
</comment>
<dbReference type="InterPro" id="IPR038765">
    <property type="entry name" value="Papain-like_cys_pep_sf"/>
</dbReference>
<comment type="similarity">
    <text evidence="1">Belongs to the peptidase C1 family.</text>
</comment>
<keyword evidence="2" id="KW-1015">Disulfide bond</keyword>
<dbReference type="PROSITE" id="PS00139">
    <property type="entry name" value="THIOL_PROTEASE_CYS"/>
    <property type="match status" value="1"/>
</dbReference>
<dbReference type="InterPro" id="IPR039417">
    <property type="entry name" value="Peptidase_C1A_papain-like"/>
</dbReference>
<dbReference type="InterPro" id="IPR013201">
    <property type="entry name" value="Prot_inhib_I29"/>
</dbReference>
<dbReference type="GO" id="GO:0006508">
    <property type="term" value="P:proteolysis"/>
    <property type="evidence" value="ECO:0007669"/>
    <property type="project" value="InterPro"/>
</dbReference>
<evidence type="ECO:0000256" key="2">
    <source>
        <dbReference type="ARBA" id="ARBA00023157"/>
    </source>
</evidence>
<dbReference type="Proteomes" id="UP000241769">
    <property type="component" value="Unassembled WGS sequence"/>
</dbReference>
<dbReference type="Gene3D" id="3.50.4.10">
    <property type="entry name" value="Hepatocyte Growth Factor"/>
    <property type="match status" value="1"/>
</dbReference>
<dbReference type="AlphaFoldDB" id="A0A2P6NN51"/>
<evidence type="ECO:0000313" key="6">
    <source>
        <dbReference type="Proteomes" id="UP000241769"/>
    </source>
</evidence>
<accession>A0A2P6NN51</accession>
<dbReference type="PANTHER" id="PTHR12411">
    <property type="entry name" value="CYSTEINE PROTEASE FAMILY C1-RELATED"/>
    <property type="match status" value="1"/>
</dbReference>
<dbReference type="InterPro" id="IPR000668">
    <property type="entry name" value="Peptidase_C1A_C"/>
</dbReference>
<dbReference type="InterPro" id="IPR000169">
    <property type="entry name" value="Pept_cys_AS"/>
</dbReference>
<dbReference type="PROSITE" id="PS50948">
    <property type="entry name" value="PAN"/>
    <property type="match status" value="1"/>
</dbReference>
<reference evidence="5 6" key="1">
    <citation type="journal article" date="2018" name="Genome Biol. Evol.">
        <title>Multiple Roots of Fruiting Body Formation in Amoebozoa.</title>
        <authorList>
            <person name="Hillmann F."/>
            <person name="Forbes G."/>
            <person name="Novohradska S."/>
            <person name="Ferling I."/>
            <person name="Riege K."/>
            <person name="Groth M."/>
            <person name="Westermann M."/>
            <person name="Marz M."/>
            <person name="Spaller T."/>
            <person name="Winckler T."/>
            <person name="Schaap P."/>
            <person name="Glockner G."/>
        </authorList>
    </citation>
    <scope>NUCLEOTIDE SEQUENCE [LARGE SCALE GENOMIC DNA]</scope>
    <source>
        <strain evidence="5 6">Jena</strain>
    </source>
</reference>
<sequence length="474" mass="51991">MNTWLYWYDGPAGNQSRVVWQPCCAVATCFNERVSMYAYLGSAKKRQPDKKERTRSKRETRSDISNTASPAPLNAEYSFTHSSASGQEEFKDFLQKFGKHYDNPVEYAKRLAIYAKNKAERIAHNLKYKNGDIGWEQEVNKFSDETKEEFKKHLGLPPGPPPNNTDDFISASVFFAGQKSKRGLIDWRAQGKVGSVKDQGQCGSCWTFSSSATIETCVALATGSVPDVSEQQFQDCLASKKCSPGGGWPSAAIDYAKNNGQSFERDYGYTKSDGSCHATQKKVHVGQRISGRGEDQLESMLQKGVVSVCLDANVLQSYRSGVIDAGYSNDQNHAVTAVAITTDCNGRAAQCYIVKNSWGTNWGENGYFRIVKGQNSLGIGAQLDLAYSCSSDDGGNNNNNAPYGNINYNQDVPGGDVAYTTANDAKDCQAKCAGRNDCTIFAFDTCGNRCWFKSGNLQVTNNNCRASGIITRRP</sequence>
<name>A0A2P6NN51_9EUKA</name>
<dbReference type="InterPro" id="IPR013128">
    <property type="entry name" value="Peptidase_C1A"/>
</dbReference>
<dbReference type="InterPro" id="IPR003609">
    <property type="entry name" value="Pan_app"/>
</dbReference>
<dbReference type="Pfam" id="PF00112">
    <property type="entry name" value="Peptidase_C1"/>
    <property type="match status" value="1"/>
</dbReference>
<dbReference type="Pfam" id="PF08246">
    <property type="entry name" value="Inhibitor_I29"/>
    <property type="match status" value="1"/>
</dbReference>
<feature type="region of interest" description="Disordered" evidence="3">
    <location>
        <begin position="45"/>
        <end position="76"/>
    </location>
</feature>
<feature type="compositionally biased region" description="Basic and acidic residues" evidence="3">
    <location>
        <begin position="49"/>
        <end position="62"/>
    </location>
</feature>
<keyword evidence="6" id="KW-1185">Reference proteome</keyword>
<dbReference type="GO" id="GO:0008234">
    <property type="term" value="F:cysteine-type peptidase activity"/>
    <property type="evidence" value="ECO:0007669"/>
    <property type="project" value="InterPro"/>
</dbReference>
<evidence type="ECO:0000313" key="5">
    <source>
        <dbReference type="EMBL" id="PRP85375.1"/>
    </source>
</evidence>
<feature type="domain" description="Apple" evidence="4">
    <location>
        <begin position="389"/>
        <end position="464"/>
    </location>
</feature>
<dbReference type="SUPFAM" id="SSF54001">
    <property type="entry name" value="Cysteine proteinases"/>
    <property type="match status" value="1"/>
</dbReference>
<dbReference type="SMART" id="SM00645">
    <property type="entry name" value="Pept_C1"/>
    <property type="match status" value="1"/>
</dbReference>
<protein>
    <recommendedName>
        <fullName evidence="4">Apple domain-containing protein</fullName>
    </recommendedName>
</protein>
<dbReference type="Pfam" id="PF00024">
    <property type="entry name" value="PAN_1"/>
    <property type="match status" value="1"/>
</dbReference>
<dbReference type="STRING" id="1890364.A0A2P6NN51"/>
<dbReference type="InParanoid" id="A0A2P6NN51"/>
<dbReference type="CDD" id="cd02248">
    <property type="entry name" value="Peptidase_C1A"/>
    <property type="match status" value="1"/>
</dbReference>
<gene>
    <name evidence="5" type="ORF">PROFUN_07083</name>
</gene>
<evidence type="ECO:0000256" key="3">
    <source>
        <dbReference type="SAM" id="MobiDB-lite"/>
    </source>
</evidence>
<dbReference type="SMART" id="SM00848">
    <property type="entry name" value="Inhibitor_I29"/>
    <property type="match status" value="1"/>
</dbReference>
<proteinExistence type="inferred from homology"/>
<evidence type="ECO:0000256" key="1">
    <source>
        <dbReference type="ARBA" id="ARBA00008455"/>
    </source>
</evidence>
<dbReference type="Gene3D" id="3.90.70.10">
    <property type="entry name" value="Cysteine proteinases"/>
    <property type="match status" value="1"/>
</dbReference>
<evidence type="ECO:0000259" key="4">
    <source>
        <dbReference type="PROSITE" id="PS50948"/>
    </source>
</evidence>
<organism evidence="5 6">
    <name type="scientific">Planoprotostelium fungivorum</name>
    <dbReference type="NCBI Taxonomy" id="1890364"/>
    <lineage>
        <taxon>Eukaryota</taxon>
        <taxon>Amoebozoa</taxon>
        <taxon>Evosea</taxon>
        <taxon>Variosea</taxon>
        <taxon>Cavosteliida</taxon>
        <taxon>Cavosteliaceae</taxon>
        <taxon>Planoprotostelium</taxon>
    </lineage>
</organism>
<dbReference type="OrthoDB" id="10259130at2759"/>
<dbReference type="EMBL" id="MDYQ01000046">
    <property type="protein sequence ID" value="PRP85375.1"/>
    <property type="molecule type" value="Genomic_DNA"/>
</dbReference>